<dbReference type="RefSeq" id="WP_069644172.1">
    <property type="nucleotide sequence ID" value="NZ_MIJE01000034.1"/>
</dbReference>
<dbReference type="SUPFAM" id="SSF52540">
    <property type="entry name" value="P-loop containing nucleoside triphosphate hydrolases"/>
    <property type="match status" value="1"/>
</dbReference>
<dbReference type="PANTHER" id="PTHR42781">
    <property type="entry name" value="SPERMIDINE/PUTRESCINE IMPORT ATP-BINDING PROTEIN POTA"/>
    <property type="match status" value="1"/>
</dbReference>
<organism evidence="5 6">
    <name type="scientific">Desulfuribacillus alkaliarsenatis</name>
    <dbReference type="NCBI Taxonomy" id="766136"/>
    <lineage>
        <taxon>Bacteria</taxon>
        <taxon>Bacillati</taxon>
        <taxon>Bacillota</taxon>
        <taxon>Desulfuribacillia</taxon>
        <taxon>Desulfuribacillales</taxon>
        <taxon>Desulfuribacillaceae</taxon>
        <taxon>Desulfuribacillus</taxon>
    </lineage>
</organism>
<keyword evidence="6" id="KW-1185">Reference proteome</keyword>
<accession>A0A1E5FZD0</accession>
<dbReference type="GO" id="GO:0005524">
    <property type="term" value="F:ATP binding"/>
    <property type="evidence" value="ECO:0007669"/>
    <property type="project" value="UniProtKB-KW"/>
</dbReference>
<dbReference type="InterPro" id="IPR017871">
    <property type="entry name" value="ABC_transporter-like_CS"/>
</dbReference>
<dbReference type="InterPro" id="IPR027417">
    <property type="entry name" value="P-loop_NTPase"/>
</dbReference>
<gene>
    <name evidence="5" type="ORF">BHF68_10935</name>
</gene>
<dbReference type="Proteomes" id="UP000094296">
    <property type="component" value="Unassembled WGS sequence"/>
</dbReference>
<evidence type="ECO:0000256" key="1">
    <source>
        <dbReference type="ARBA" id="ARBA00022448"/>
    </source>
</evidence>
<evidence type="ECO:0000256" key="2">
    <source>
        <dbReference type="ARBA" id="ARBA00022741"/>
    </source>
</evidence>
<protein>
    <recommendedName>
        <fullName evidence="4">ABC transporter domain-containing protein</fullName>
    </recommendedName>
</protein>
<dbReference type="SMART" id="SM00382">
    <property type="entry name" value="AAA"/>
    <property type="match status" value="1"/>
</dbReference>
<dbReference type="InterPro" id="IPR003439">
    <property type="entry name" value="ABC_transporter-like_ATP-bd"/>
</dbReference>
<keyword evidence="1" id="KW-0813">Transport</keyword>
<dbReference type="Pfam" id="PF00005">
    <property type="entry name" value="ABC_tran"/>
    <property type="match status" value="1"/>
</dbReference>
<sequence length="358" mass="41075">MSIIVDIEKTIQSFHLKAKFQVENQPLGILGASGSGKSMILRCIAGLITPDRGRIIIDGKTMFDSEKKINVPSRERSIGYLFQNYALFPHLTVAQNVAFGIKKMPKKEQDHIVEERLSIVRMEQYKNRYPHQLSGGQQQRVALARALAIEPVALLLDEPFSALDNHLRKQMEQEMLENVFSFRGSTLFVSHNLEETYRICEQIMIIHDGDIVANGNRNDIFLSPPTLEVANITGCSNISRVDVVDRNMGKIKALDWGCEVFIDKDRFETPMYIGIRSQHLKLIKEKQGDNTFLCSVAAVEERVHQMLLSLKIDSEEDGRQRKLLQFEMSKEDWRSQWEAYAGDIYLQFDPHSLFLMDR</sequence>
<dbReference type="PROSITE" id="PS00211">
    <property type="entry name" value="ABC_TRANSPORTER_1"/>
    <property type="match status" value="1"/>
</dbReference>
<keyword evidence="3" id="KW-0067">ATP-binding</keyword>
<reference evidence="5 6" key="1">
    <citation type="submission" date="2016-09" db="EMBL/GenBank/DDBJ databases">
        <title>Draft genome sequence for the type strain of Desulfuribacillus alkaliarsenatis AHT28, an obligately anaerobic, sulfidogenic bacterium isolated from Russian soda lake sediments.</title>
        <authorList>
            <person name="Abin C.A."/>
            <person name="Hollibaugh J.T."/>
        </authorList>
    </citation>
    <scope>NUCLEOTIDE SEQUENCE [LARGE SCALE GENOMIC DNA]</scope>
    <source>
        <strain evidence="5 6">AHT28</strain>
    </source>
</reference>
<dbReference type="STRING" id="766136.BHF68_10935"/>
<dbReference type="InterPro" id="IPR003593">
    <property type="entry name" value="AAA+_ATPase"/>
</dbReference>
<name>A0A1E5FZD0_9FIRM</name>
<evidence type="ECO:0000256" key="3">
    <source>
        <dbReference type="ARBA" id="ARBA00022840"/>
    </source>
</evidence>
<comment type="caution">
    <text evidence="5">The sequence shown here is derived from an EMBL/GenBank/DDBJ whole genome shotgun (WGS) entry which is preliminary data.</text>
</comment>
<dbReference type="AlphaFoldDB" id="A0A1E5FZD0"/>
<dbReference type="GO" id="GO:0016887">
    <property type="term" value="F:ATP hydrolysis activity"/>
    <property type="evidence" value="ECO:0007669"/>
    <property type="project" value="InterPro"/>
</dbReference>
<evidence type="ECO:0000313" key="6">
    <source>
        <dbReference type="Proteomes" id="UP000094296"/>
    </source>
</evidence>
<feature type="domain" description="ABC transporter" evidence="4">
    <location>
        <begin position="2"/>
        <end position="233"/>
    </location>
</feature>
<evidence type="ECO:0000313" key="5">
    <source>
        <dbReference type="EMBL" id="OEF95899.1"/>
    </source>
</evidence>
<evidence type="ECO:0000259" key="4">
    <source>
        <dbReference type="PROSITE" id="PS50893"/>
    </source>
</evidence>
<dbReference type="PANTHER" id="PTHR42781:SF4">
    <property type="entry name" value="SPERMIDINE_PUTRESCINE IMPORT ATP-BINDING PROTEIN POTA"/>
    <property type="match status" value="1"/>
</dbReference>
<dbReference type="InterPro" id="IPR050093">
    <property type="entry name" value="ABC_SmlMolc_Importer"/>
</dbReference>
<dbReference type="PROSITE" id="PS50893">
    <property type="entry name" value="ABC_TRANSPORTER_2"/>
    <property type="match status" value="1"/>
</dbReference>
<dbReference type="Gene3D" id="3.40.50.300">
    <property type="entry name" value="P-loop containing nucleotide triphosphate hydrolases"/>
    <property type="match status" value="1"/>
</dbReference>
<keyword evidence="2" id="KW-0547">Nucleotide-binding</keyword>
<dbReference type="OrthoDB" id="9802264at2"/>
<proteinExistence type="predicted"/>
<dbReference type="EMBL" id="MIJE01000034">
    <property type="protein sequence ID" value="OEF95899.1"/>
    <property type="molecule type" value="Genomic_DNA"/>
</dbReference>